<proteinExistence type="predicted"/>
<name>A0A1Y1RXI3_9SPIO</name>
<dbReference type="EMBL" id="MWQY01000013">
    <property type="protein sequence ID" value="ORC34484.1"/>
    <property type="molecule type" value="Genomic_DNA"/>
</dbReference>
<evidence type="ECO:0008006" key="4">
    <source>
        <dbReference type="Google" id="ProtNLM"/>
    </source>
</evidence>
<accession>A0A1Y1RXI3</accession>
<dbReference type="STRING" id="1963862.B4O97_12645"/>
<reference evidence="2 3" key="1">
    <citation type="submission" date="2017-03" db="EMBL/GenBank/DDBJ databases">
        <title>Draft Genome sequence of Marispirochaeta sp. strain JC444.</title>
        <authorList>
            <person name="Shivani Y."/>
            <person name="Subhash Y."/>
            <person name="Sasikala C."/>
            <person name="Ramana C."/>
        </authorList>
    </citation>
    <scope>NUCLEOTIDE SEQUENCE [LARGE SCALE GENOMIC DNA]</scope>
    <source>
        <strain evidence="2 3">JC444</strain>
    </source>
</reference>
<feature type="chain" id="PRO_5012237323" description="Alginate export domain-containing protein" evidence="1">
    <location>
        <begin position="26"/>
        <end position="447"/>
    </location>
</feature>
<feature type="signal peptide" evidence="1">
    <location>
        <begin position="1"/>
        <end position="25"/>
    </location>
</feature>
<evidence type="ECO:0000256" key="1">
    <source>
        <dbReference type="SAM" id="SignalP"/>
    </source>
</evidence>
<evidence type="ECO:0000313" key="3">
    <source>
        <dbReference type="Proteomes" id="UP000192343"/>
    </source>
</evidence>
<gene>
    <name evidence="2" type="ORF">B4O97_12645</name>
</gene>
<dbReference type="AlphaFoldDB" id="A0A1Y1RXI3"/>
<evidence type="ECO:0000313" key="2">
    <source>
        <dbReference type="EMBL" id="ORC34484.1"/>
    </source>
</evidence>
<dbReference type="RefSeq" id="WP_083051326.1">
    <property type="nucleotide sequence ID" value="NZ_MWQY01000013.1"/>
</dbReference>
<sequence>MIISSRLKRIIAIITLFGAATFLTAQETESPDSEPSFDFGLGIDLGAVSFQEDGESVAYQRLVLKPDFSYGKLGLGLWIPLHFRFTDSGGEIREEDWVLDDDENVLEKYLPIFSYVRYGQKGDDFYAKLGSIEDGTLGNGFIMGGYANTQFLPDTRIIGLSLDVDGGLFGFPYVGLETFVGNLALADVIGARIYARPLAGTSLPLLPELQLGTTFAADRIPDAQYDFISGEPDMVQMFGVDLRQPILDKPTVSLAAFGDLVFQDEAYGGMVGAGGRLIRYILYGAQLRFLGENFVPVYFDGQYDLYREEKYAVYNGDIDIPAYAGWYGSLGFSFLQDTVVFLTSVEGGFGEPDQDIEYPQVNASLSIGEGLLPGIYFDLSYNKRYIKGLDDFSRPENTVLGADLNYKTGNALITLGYTLRHNPLSAAAGEDPWITTATLTTSVDFSF</sequence>
<keyword evidence="3" id="KW-1185">Reference proteome</keyword>
<protein>
    <recommendedName>
        <fullName evidence="4">Alginate export domain-containing protein</fullName>
    </recommendedName>
</protein>
<keyword evidence="1" id="KW-0732">Signal</keyword>
<dbReference type="Proteomes" id="UP000192343">
    <property type="component" value="Unassembled WGS sequence"/>
</dbReference>
<organism evidence="2 3">
    <name type="scientific">Marispirochaeta aestuarii</name>
    <dbReference type="NCBI Taxonomy" id="1963862"/>
    <lineage>
        <taxon>Bacteria</taxon>
        <taxon>Pseudomonadati</taxon>
        <taxon>Spirochaetota</taxon>
        <taxon>Spirochaetia</taxon>
        <taxon>Spirochaetales</taxon>
        <taxon>Spirochaetaceae</taxon>
        <taxon>Marispirochaeta</taxon>
    </lineage>
</organism>
<dbReference type="OrthoDB" id="9765113at2"/>
<comment type="caution">
    <text evidence="2">The sequence shown here is derived from an EMBL/GenBank/DDBJ whole genome shotgun (WGS) entry which is preliminary data.</text>
</comment>